<dbReference type="InterPro" id="IPR018326">
    <property type="entry name" value="Rad4_beta-hairpin_dom1"/>
</dbReference>
<name>A0A4Q9L0S7_9MICR</name>
<gene>
    <name evidence="2" type="ORF">CWI39_1528p0020</name>
</gene>
<dbReference type="Proteomes" id="UP000293045">
    <property type="component" value="Unassembled WGS sequence"/>
</dbReference>
<dbReference type="GO" id="GO:0003697">
    <property type="term" value="F:single-stranded DNA binding"/>
    <property type="evidence" value="ECO:0007669"/>
    <property type="project" value="TreeGrafter"/>
</dbReference>
<proteinExistence type="predicted"/>
<evidence type="ECO:0000313" key="3">
    <source>
        <dbReference type="Proteomes" id="UP000293045"/>
    </source>
</evidence>
<accession>A0A4Q9L0S7</accession>
<dbReference type="Gene3D" id="2.20.20.110">
    <property type="entry name" value="Rad4, beta-hairpin domain BHD1"/>
    <property type="match status" value="1"/>
</dbReference>
<dbReference type="InterPro" id="IPR018328">
    <property type="entry name" value="Rad4_beta-hairpin_dom3"/>
</dbReference>
<dbReference type="Pfam" id="PF10405">
    <property type="entry name" value="BHD_3"/>
    <property type="match status" value="1"/>
</dbReference>
<dbReference type="GO" id="GO:0006289">
    <property type="term" value="P:nucleotide-excision repair"/>
    <property type="evidence" value="ECO:0007669"/>
    <property type="project" value="InterPro"/>
</dbReference>
<reference evidence="2 3" key="1">
    <citation type="submission" date="2017-12" db="EMBL/GenBank/DDBJ databases">
        <authorList>
            <person name="Pombert J.-F."/>
            <person name="Haag K.L."/>
            <person name="Ebert D."/>
        </authorList>
    </citation>
    <scope>NUCLEOTIDE SEQUENCE [LARGE SCALE GENOMIC DNA]</scope>
    <source>
        <strain evidence="2">IL-BN-2</strain>
    </source>
</reference>
<dbReference type="GO" id="GO:0006298">
    <property type="term" value="P:mismatch repair"/>
    <property type="evidence" value="ECO:0007669"/>
    <property type="project" value="TreeGrafter"/>
</dbReference>
<dbReference type="AlphaFoldDB" id="A0A4Q9L0S7"/>
<dbReference type="VEuPathDB" id="MicrosporidiaDB:CWI39_1528p0020"/>
<dbReference type="GO" id="GO:0000111">
    <property type="term" value="C:nucleotide-excision repair factor 2 complex"/>
    <property type="evidence" value="ECO:0007669"/>
    <property type="project" value="TreeGrafter"/>
</dbReference>
<dbReference type="EMBL" id="PIXR01001528">
    <property type="protein sequence ID" value="TBU00949.1"/>
    <property type="molecule type" value="Genomic_DNA"/>
</dbReference>
<dbReference type="GO" id="GO:0071942">
    <property type="term" value="C:XPC complex"/>
    <property type="evidence" value="ECO:0007669"/>
    <property type="project" value="TreeGrafter"/>
</dbReference>
<feature type="domain" description="Rad4 beta-hairpin" evidence="1">
    <location>
        <begin position="194"/>
        <end position="245"/>
    </location>
</feature>
<dbReference type="InterPro" id="IPR004583">
    <property type="entry name" value="DNA_repair_Rad4"/>
</dbReference>
<organism evidence="2 3">
    <name type="scientific">Hamiltosporidium magnivora</name>
    <dbReference type="NCBI Taxonomy" id="148818"/>
    <lineage>
        <taxon>Eukaryota</taxon>
        <taxon>Fungi</taxon>
        <taxon>Fungi incertae sedis</taxon>
        <taxon>Microsporidia</taxon>
        <taxon>Dubosqiidae</taxon>
        <taxon>Hamiltosporidium</taxon>
    </lineage>
</organism>
<dbReference type="SMART" id="SM01030">
    <property type="entry name" value="BHD_1"/>
    <property type="match status" value="1"/>
</dbReference>
<dbReference type="Gene3D" id="3.30.70.2460">
    <property type="entry name" value="Rad4, beta-hairpin domain BHD3"/>
    <property type="match status" value="1"/>
</dbReference>
<protein>
    <submittedName>
        <fullName evidence="2">Putative DNA repair protein Rad4</fullName>
    </submittedName>
</protein>
<dbReference type="PANTHER" id="PTHR12135">
    <property type="entry name" value="DNA REPAIR PROTEIN XP-C / RAD4"/>
    <property type="match status" value="1"/>
</dbReference>
<dbReference type="PANTHER" id="PTHR12135:SF0">
    <property type="entry name" value="DNA REPAIR PROTEIN COMPLEMENTING XP-C CELLS"/>
    <property type="match status" value="1"/>
</dbReference>
<evidence type="ECO:0000259" key="1">
    <source>
        <dbReference type="SMART" id="SM01030"/>
    </source>
</evidence>
<evidence type="ECO:0000313" key="2">
    <source>
        <dbReference type="EMBL" id="TBU00949.1"/>
    </source>
</evidence>
<dbReference type="GO" id="GO:0005737">
    <property type="term" value="C:cytoplasm"/>
    <property type="evidence" value="ECO:0007669"/>
    <property type="project" value="TreeGrafter"/>
</dbReference>
<dbReference type="GO" id="GO:0003684">
    <property type="term" value="F:damaged DNA binding"/>
    <property type="evidence" value="ECO:0007669"/>
    <property type="project" value="InterPro"/>
</dbReference>
<dbReference type="InterPro" id="IPR042488">
    <property type="entry name" value="Rad4_BHD3_sf"/>
</dbReference>
<sequence>MDSSDSWNEVFSDDLFVPLTDNIYAKKKIFDKKVLFAILSSKFIFCIKKVIKTIKETTNSAILDLMSEEYNNYNKFQILISKLKDFKFENENDKNIFIFCHTVHQKIPCRLFFILGKPINTFLETKLLNNLIYHPKKYPHLVFSIDSKFNITNQTLSYSSSSKNFSFFEKIFLVLDQLLINNNNSDFDKENDKKLKEIPNSIQKYKKHPIYILESLIKIYQIIYPKRPILGYFKGEPIYYKSNIINLLTEKQLYRKGLKPKDKKPYKIIYNSKQEKIYLYAPWQTCKIEILGFDSKDTMDFYHENFIPINCTHINDNKADEVAELLQIEYRKCFKGFYNGFPKIEGIFIESKHKEVFEICLKEYKFNTRLDEIIEKRMKVFKNWNIFLKKVDKYNKIIGRLEK</sequence>
<dbReference type="VEuPathDB" id="MicrosporidiaDB:CWI36_0012p0040"/>
<comment type="caution">
    <text evidence="2">The sequence shown here is derived from an EMBL/GenBank/DDBJ whole genome shotgun (WGS) entry which is preliminary data.</text>
</comment>
<dbReference type="Pfam" id="PF10403">
    <property type="entry name" value="BHD_1"/>
    <property type="match status" value="1"/>
</dbReference>